<dbReference type="EMBL" id="JANAKD010000084">
    <property type="protein sequence ID" value="KAJ3497869.1"/>
    <property type="molecule type" value="Genomic_DNA"/>
</dbReference>
<evidence type="ECO:0000313" key="2">
    <source>
        <dbReference type="Proteomes" id="UP001148737"/>
    </source>
</evidence>
<sequence>MVTGGLSLLLSAVTVAAAKAPSQAKRGYTSTIWCGPILYGNYFKTVEASWTIPNVSLPTGGDENEDYFSSQWVGIDGSGAKENGDCTALLQAGTSIGYSQGDIWHYSWTEFFPAETGNIDLDFKVGDEIYVKLTATSKTTGDVYMLNKSTGQKATQQMTAPEGKELCFRSVEWIEEDPGGGLPFPAFETFRFTGAAAKNSEGEAFNLKGSEIVSMVQDGQTLCEPTIESDSIVKFEYKGK</sequence>
<name>A0ACC1R7I6_9HYPO</name>
<protein>
    <submittedName>
        <fullName evidence="1">Uncharacterized protein</fullName>
    </submittedName>
</protein>
<reference evidence="1" key="1">
    <citation type="submission" date="2022-07" db="EMBL/GenBank/DDBJ databases">
        <title>Genome Sequence of Lecanicillium saksenae.</title>
        <authorList>
            <person name="Buettner E."/>
        </authorList>
    </citation>
    <scope>NUCLEOTIDE SEQUENCE</scope>
    <source>
        <strain evidence="1">VT-O1</strain>
    </source>
</reference>
<comment type="caution">
    <text evidence="1">The sequence shown here is derived from an EMBL/GenBank/DDBJ whole genome shotgun (WGS) entry which is preliminary data.</text>
</comment>
<evidence type="ECO:0000313" key="1">
    <source>
        <dbReference type="EMBL" id="KAJ3497869.1"/>
    </source>
</evidence>
<gene>
    <name evidence="1" type="ORF">NLG97_g1566</name>
</gene>
<proteinExistence type="predicted"/>
<keyword evidence="2" id="KW-1185">Reference proteome</keyword>
<dbReference type="Proteomes" id="UP001148737">
    <property type="component" value="Unassembled WGS sequence"/>
</dbReference>
<accession>A0ACC1R7I6</accession>
<organism evidence="1 2">
    <name type="scientific">Lecanicillium saksenae</name>
    <dbReference type="NCBI Taxonomy" id="468837"/>
    <lineage>
        <taxon>Eukaryota</taxon>
        <taxon>Fungi</taxon>
        <taxon>Dikarya</taxon>
        <taxon>Ascomycota</taxon>
        <taxon>Pezizomycotina</taxon>
        <taxon>Sordariomycetes</taxon>
        <taxon>Hypocreomycetidae</taxon>
        <taxon>Hypocreales</taxon>
        <taxon>Cordycipitaceae</taxon>
        <taxon>Lecanicillium</taxon>
    </lineage>
</organism>